<evidence type="ECO:0000313" key="1">
    <source>
        <dbReference type="EMBL" id="GBP63160.1"/>
    </source>
</evidence>
<dbReference type="AlphaFoldDB" id="A0A4C1XJ60"/>
<reference evidence="1 2" key="1">
    <citation type="journal article" date="2019" name="Commun. Biol.">
        <title>The bagworm genome reveals a unique fibroin gene that provides high tensile strength.</title>
        <authorList>
            <person name="Kono N."/>
            <person name="Nakamura H."/>
            <person name="Ohtoshi R."/>
            <person name="Tomita M."/>
            <person name="Numata K."/>
            <person name="Arakawa K."/>
        </authorList>
    </citation>
    <scope>NUCLEOTIDE SEQUENCE [LARGE SCALE GENOMIC DNA]</scope>
</reference>
<keyword evidence="2" id="KW-1185">Reference proteome</keyword>
<dbReference type="Proteomes" id="UP000299102">
    <property type="component" value="Unassembled WGS sequence"/>
</dbReference>
<accession>A0A4C1XJ60</accession>
<dbReference type="OrthoDB" id="7382669at2759"/>
<organism evidence="1 2">
    <name type="scientific">Eumeta variegata</name>
    <name type="common">Bagworm moth</name>
    <name type="synonym">Eumeta japonica</name>
    <dbReference type="NCBI Taxonomy" id="151549"/>
    <lineage>
        <taxon>Eukaryota</taxon>
        <taxon>Metazoa</taxon>
        <taxon>Ecdysozoa</taxon>
        <taxon>Arthropoda</taxon>
        <taxon>Hexapoda</taxon>
        <taxon>Insecta</taxon>
        <taxon>Pterygota</taxon>
        <taxon>Neoptera</taxon>
        <taxon>Endopterygota</taxon>
        <taxon>Lepidoptera</taxon>
        <taxon>Glossata</taxon>
        <taxon>Ditrysia</taxon>
        <taxon>Tineoidea</taxon>
        <taxon>Psychidae</taxon>
        <taxon>Oiketicinae</taxon>
        <taxon>Eumeta</taxon>
    </lineage>
</organism>
<protein>
    <submittedName>
        <fullName evidence="1">Uncharacterized protein</fullName>
    </submittedName>
</protein>
<gene>
    <name evidence="1" type="ORF">EVAR_59719_1</name>
</gene>
<dbReference type="EMBL" id="BGZK01000861">
    <property type="protein sequence ID" value="GBP63160.1"/>
    <property type="molecule type" value="Genomic_DNA"/>
</dbReference>
<comment type="caution">
    <text evidence="1">The sequence shown here is derived from an EMBL/GenBank/DDBJ whole genome shotgun (WGS) entry which is preliminary data.</text>
</comment>
<proteinExistence type="predicted"/>
<name>A0A4C1XJ60_EUMVA</name>
<evidence type="ECO:0000313" key="2">
    <source>
        <dbReference type="Proteomes" id="UP000299102"/>
    </source>
</evidence>
<sequence>MMQRFADGDSNAVYNGITVPIEALESAALTTCTDCNLKRTPNGYVQGPKVGLTFLESNSGFPPMTIREINIYMQVFADNVILMISSQSTQTLKTEVNRVLACVSD</sequence>